<dbReference type="InterPro" id="IPR001296">
    <property type="entry name" value="Glyco_trans_1"/>
</dbReference>
<name>A0ABW1R0H0_9LACO</name>
<keyword evidence="3" id="KW-1185">Reference proteome</keyword>
<keyword evidence="2" id="KW-0328">Glycosyltransferase</keyword>
<dbReference type="GO" id="GO:0016757">
    <property type="term" value="F:glycosyltransferase activity"/>
    <property type="evidence" value="ECO:0007669"/>
    <property type="project" value="UniProtKB-KW"/>
</dbReference>
<evidence type="ECO:0000313" key="3">
    <source>
        <dbReference type="Proteomes" id="UP001596253"/>
    </source>
</evidence>
<dbReference type="PANTHER" id="PTHR45947">
    <property type="entry name" value="SULFOQUINOVOSYL TRANSFERASE SQD2"/>
    <property type="match status" value="1"/>
</dbReference>
<evidence type="ECO:0000259" key="1">
    <source>
        <dbReference type="Pfam" id="PF00534"/>
    </source>
</evidence>
<dbReference type="Proteomes" id="UP001596253">
    <property type="component" value="Unassembled WGS sequence"/>
</dbReference>
<dbReference type="EC" id="2.4.-.-" evidence="2"/>
<reference evidence="3" key="1">
    <citation type="journal article" date="2019" name="Int. J. Syst. Evol. Microbiol.">
        <title>The Global Catalogue of Microorganisms (GCM) 10K type strain sequencing project: providing services to taxonomists for standard genome sequencing and annotation.</title>
        <authorList>
            <consortium name="The Broad Institute Genomics Platform"/>
            <consortium name="The Broad Institute Genome Sequencing Center for Infectious Disease"/>
            <person name="Wu L."/>
            <person name="Ma J."/>
        </authorList>
    </citation>
    <scope>NUCLEOTIDE SEQUENCE [LARGE SCALE GENOMIC DNA]</scope>
    <source>
        <strain evidence="3">CCM 8932</strain>
    </source>
</reference>
<proteinExistence type="predicted"/>
<comment type="caution">
    <text evidence="2">The sequence shown here is derived from an EMBL/GenBank/DDBJ whole genome shotgun (WGS) entry which is preliminary data.</text>
</comment>
<organism evidence="2 3">
    <name type="scientific">Lactiplantibacillus dongliensis</name>
    <dbReference type="NCBI Taxonomy" id="2559919"/>
    <lineage>
        <taxon>Bacteria</taxon>
        <taxon>Bacillati</taxon>
        <taxon>Bacillota</taxon>
        <taxon>Bacilli</taxon>
        <taxon>Lactobacillales</taxon>
        <taxon>Lactobacillaceae</taxon>
        <taxon>Lactiplantibacillus</taxon>
    </lineage>
</organism>
<evidence type="ECO:0000313" key="2">
    <source>
        <dbReference type="EMBL" id="MFC6163338.1"/>
    </source>
</evidence>
<dbReference type="InterPro" id="IPR050194">
    <property type="entry name" value="Glycosyltransferase_grp1"/>
</dbReference>
<feature type="domain" description="Glycosyl transferase family 1" evidence="1">
    <location>
        <begin position="197"/>
        <end position="317"/>
    </location>
</feature>
<accession>A0ABW1R0H0</accession>
<protein>
    <submittedName>
        <fullName evidence="2">Glycosyltransferase</fullName>
        <ecNumber evidence="2">2.4.-.-</ecNumber>
    </submittedName>
</protein>
<dbReference type="RefSeq" id="WP_137639204.1">
    <property type="nucleotide sequence ID" value="NZ_BJDK01000004.1"/>
</dbReference>
<sequence>MVNIFYLVFGLSSGGKEKYSLNLYEHIDKSRYNLQFIVKYMSHDFFDDRYKAAGGHKIALMKVNTKLPAKINTLIFALRVFKNVRKNYDIAYFNLNKPADIFTYPLICRLAGQKKIIIHSHSSFQDDETYFLKVMNALGRVAINLIASAKFACSDKAAVWMFGKKHAQKHDYKLITNGLEIDDYDFNRNVRGRMRLALGIEPNQIVVGHVGRFATTKNHTFILDVFKEILKTQPNAILVLIGVGPLKKDMIKKAELLKITSNVKFMGEVVNVNEYLQAMDVFILPSIFEGLPISGVEAQASGLHCVYSSNISQEADITGNVQFLGLNEGIEKWASTIIAESKICRQSEKGKVAKAGFDVEHSTRQVESTIDQLMK</sequence>
<dbReference type="Pfam" id="PF00534">
    <property type="entry name" value="Glycos_transf_1"/>
    <property type="match status" value="1"/>
</dbReference>
<dbReference type="Gene3D" id="3.40.50.2000">
    <property type="entry name" value="Glycogen Phosphorylase B"/>
    <property type="match status" value="2"/>
</dbReference>
<dbReference type="SUPFAM" id="SSF53756">
    <property type="entry name" value="UDP-Glycosyltransferase/glycogen phosphorylase"/>
    <property type="match status" value="1"/>
</dbReference>
<keyword evidence="2" id="KW-0808">Transferase</keyword>
<dbReference type="EMBL" id="JBHSSD010000008">
    <property type="protein sequence ID" value="MFC6163338.1"/>
    <property type="molecule type" value="Genomic_DNA"/>
</dbReference>
<dbReference type="PANTHER" id="PTHR45947:SF3">
    <property type="entry name" value="SULFOQUINOVOSYL TRANSFERASE SQD2"/>
    <property type="match status" value="1"/>
</dbReference>
<gene>
    <name evidence="2" type="ORF">ACFP3T_01465</name>
</gene>